<dbReference type="InterPro" id="IPR027450">
    <property type="entry name" value="AlkB-like"/>
</dbReference>
<dbReference type="PANTHER" id="PTHR46030">
    <property type="entry name" value="ALPHA-KETOGLUTARATE-DEPENDENT DIOXYGENASE ALKB HOMOLOG 6"/>
    <property type="match status" value="1"/>
</dbReference>
<dbReference type="InterPro" id="IPR037151">
    <property type="entry name" value="AlkB-like_sf"/>
</dbReference>
<evidence type="ECO:0000256" key="2">
    <source>
        <dbReference type="ARBA" id="ARBA00007879"/>
    </source>
</evidence>
<accession>A0ABD3QIR8</accession>
<dbReference type="EMBL" id="JABMIG020000035">
    <property type="protein sequence ID" value="KAL3799927.1"/>
    <property type="molecule type" value="Genomic_DNA"/>
</dbReference>
<dbReference type="GO" id="GO:0046872">
    <property type="term" value="F:metal ion binding"/>
    <property type="evidence" value="ECO:0007669"/>
    <property type="project" value="UniProtKB-KW"/>
</dbReference>
<dbReference type="SUPFAM" id="SSF51197">
    <property type="entry name" value="Clavaminate synthase-like"/>
    <property type="match status" value="1"/>
</dbReference>
<sequence>MNAIDFKQLRRQERKQAQYRSSHLHRDDNTNNTSVDDTNNAETHRNLDSKKTSGEFPAMTAIDPFPSLLPQNTLTEEHRIHASLDSIYYVRQFLNDETCAEIWNWLRSIPEYECTGSDKNGSGGKVSSGKESERDESRRHNGRWTRLRHARRKVALFDGTLPNHPLPPILLRLSQTLTANGAFSSPHSTPNHVLINEYQPEEGIMAHTDGPAYESCTATISLGGDVIFKISPRRRSSSSNGDSEKMQCARPLEVVLHGSGSLVVFRNEAYLDHCHEIAENVLEETTGLNGVCGNDPSGGTAVKRGYRVSLTFRCKKHA</sequence>
<evidence type="ECO:0000313" key="10">
    <source>
        <dbReference type="EMBL" id="KAL3799927.1"/>
    </source>
</evidence>
<evidence type="ECO:0000256" key="3">
    <source>
        <dbReference type="ARBA" id="ARBA00022723"/>
    </source>
</evidence>
<dbReference type="Pfam" id="PF13532">
    <property type="entry name" value="2OG-FeII_Oxy_2"/>
    <property type="match status" value="1"/>
</dbReference>
<feature type="compositionally biased region" description="Basic and acidic residues" evidence="8">
    <location>
        <begin position="128"/>
        <end position="139"/>
    </location>
</feature>
<evidence type="ECO:0000256" key="1">
    <source>
        <dbReference type="ARBA" id="ARBA00004123"/>
    </source>
</evidence>
<evidence type="ECO:0000256" key="5">
    <source>
        <dbReference type="ARBA" id="ARBA00023002"/>
    </source>
</evidence>
<feature type="region of interest" description="Disordered" evidence="8">
    <location>
        <begin position="114"/>
        <end position="145"/>
    </location>
</feature>
<feature type="compositionally biased region" description="Low complexity" evidence="8">
    <location>
        <begin position="30"/>
        <end position="40"/>
    </location>
</feature>
<dbReference type="Proteomes" id="UP001516023">
    <property type="component" value="Unassembled WGS sequence"/>
</dbReference>
<comment type="caution">
    <text evidence="10">The sequence shown here is derived from an EMBL/GenBank/DDBJ whole genome shotgun (WGS) entry which is preliminary data.</text>
</comment>
<evidence type="ECO:0000256" key="6">
    <source>
        <dbReference type="ARBA" id="ARBA00023004"/>
    </source>
</evidence>
<feature type="compositionally biased region" description="Basic and acidic residues" evidence="8">
    <location>
        <begin position="42"/>
        <end position="53"/>
    </location>
</feature>
<comment type="similarity">
    <text evidence="2">Belongs to the alkB family.</text>
</comment>
<evidence type="ECO:0000313" key="11">
    <source>
        <dbReference type="Proteomes" id="UP001516023"/>
    </source>
</evidence>
<evidence type="ECO:0000256" key="8">
    <source>
        <dbReference type="SAM" id="MobiDB-lite"/>
    </source>
</evidence>
<keyword evidence="11" id="KW-1185">Reference proteome</keyword>
<keyword evidence="3" id="KW-0479">Metal-binding</keyword>
<keyword evidence="7" id="KW-0539">Nucleus</keyword>
<dbReference type="InterPro" id="IPR005123">
    <property type="entry name" value="Oxoglu/Fe-dep_dioxygenase_dom"/>
</dbReference>
<gene>
    <name evidence="10" type="ORF">HJC23_007400</name>
</gene>
<dbReference type="InterPro" id="IPR032862">
    <property type="entry name" value="ALKBH6"/>
</dbReference>
<proteinExistence type="inferred from homology"/>
<feature type="region of interest" description="Disordered" evidence="8">
    <location>
        <begin position="1"/>
        <end position="59"/>
    </location>
</feature>
<dbReference type="GO" id="GO:0005634">
    <property type="term" value="C:nucleus"/>
    <property type="evidence" value="ECO:0007669"/>
    <property type="project" value="UniProtKB-SubCell"/>
</dbReference>
<keyword evidence="4" id="KW-0223">Dioxygenase</keyword>
<keyword evidence="6" id="KW-0408">Iron</keyword>
<reference evidence="10 11" key="1">
    <citation type="journal article" date="2020" name="G3 (Bethesda)">
        <title>Improved Reference Genome for Cyclotella cryptica CCMP332, a Model for Cell Wall Morphogenesis, Salinity Adaptation, and Lipid Production in Diatoms (Bacillariophyta).</title>
        <authorList>
            <person name="Roberts W.R."/>
            <person name="Downey K.M."/>
            <person name="Ruck E.C."/>
            <person name="Traller J.C."/>
            <person name="Alverson A.J."/>
        </authorList>
    </citation>
    <scope>NUCLEOTIDE SEQUENCE [LARGE SCALE GENOMIC DNA]</scope>
    <source>
        <strain evidence="10 11">CCMP332</strain>
    </source>
</reference>
<feature type="compositionally biased region" description="Basic and acidic residues" evidence="8">
    <location>
        <begin position="7"/>
        <end position="16"/>
    </location>
</feature>
<dbReference type="AlphaFoldDB" id="A0ABD3QIR8"/>
<evidence type="ECO:0000256" key="4">
    <source>
        <dbReference type="ARBA" id="ARBA00022964"/>
    </source>
</evidence>
<dbReference type="PANTHER" id="PTHR46030:SF1">
    <property type="entry name" value="ALPHA-KETOGLUTARATE-DEPENDENT DIOXYGENASE ALKB HOMOLOG 6"/>
    <property type="match status" value="1"/>
</dbReference>
<name>A0ABD3QIR8_9STRA</name>
<evidence type="ECO:0000256" key="7">
    <source>
        <dbReference type="ARBA" id="ARBA00023242"/>
    </source>
</evidence>
<dbReference type="PROSITE" id="PS51471">
    <property type="entry name" value="FE2OG_OXY"/>
    <property type="match status" value="1"/>
</dbReference>
<comment type="subcellular location">
    <subcellularLocation>
        <location evidence="1">Nucleus</location>
    </subcellularLocation>
</comment>
<dbReference type="Gene3D" id="2.60.120.590">
    <property type="entry name" value="Alpha-ketoglutarate-dependent dioxygenase AlkB-like"/>
    <property type="match status" value="1"/>
</dbReference>
<evidence type="ECO:0000259" key="9">
    <source>
        <dbReference type="PROSITE" id="PS51471"/>
    </source>
</evidence>
<protein>
    <recommendedName>
        <fullName evidence="9">Fe2OG dioxygenase domain-containing protein</fullName>
    </recommendedName>
</protein>
<keyword evidence="5" id="KW-0560">Oxidoreductase</keyword>
<feature type="domain" description="Fe2OG dioxygenase" evidence="9">
    <location>
        <begin position="189"/>
        <end position="316"/>
    </location>
</feature>
<dbReference type="GO" id="GO:0051213">
    <property type="term" value="F:dioxygenase activity"/>
    <property type="evidence" value="ECO:0007669"/>
    <property type="project" value="UniProtKB-KW"/>
</dbReference>
<organism evidence="10 11">
    <name type="scientific">Cyclotella cryptica</name>
    <dbReference type="NCBI Taxonomy" id="29204"/>
    <lineage>
        <taxon>Eukaryota</taxon>
        <taxon>Sar</taxon>
        <taxon>Stramenopiles</taxon>
        <taxon>Ochrophyta</taxon>
        <taxon>Bacillariophyta</taxon>
        <taxon>Coscinodiscophyceae</taxon>
        <taxon>Thalassiosirophycidae</taxon>
        <taxon>Stephanodiscales</taxon>
        <taxon>Stephanodiscaceae</taxon>
        <taxon>Cyclotella</taxon>
    </lineage>
</organism>